<evidence type="ECO:0000256" key="2">
    <source>
        <dbReference type="ARBA" id="ARBA00022475"/>
    </source>
</evidence>
<feature type="transmembrane region" description="Helical" evidence="6">
    <location>
        <begin position="152"/>
        <end position="176"/>
    </location>
</feature>
<feature type="transmembrane region" description="Helical" evidence="6">
    <location>
        <begin position="264"/>
        <end position="282"/>
    </location>
</feature>
<feature type="transmembrane region" description="Helical" evidence="6">
    <location>
        <begin position="125"/>
        <end position="146"/>
    </location>
</feature>
<protein>
    <submittedName>
        <fullName evidence="7">Flippase-like domain-containing protein</fullName>
    </submittedName>
</protein>
<dbReference type="GO" id="GO:0005886">
    <property type="term" value="C:plasma membrane"/>
    <property type="evidence" value="ECO:0007669"/>
    <property type="project" value="UniProtKB-SubCell"/>
</dbReference>
<keyword evidence="5 6" id="KW-0472">Membrane</keyword>
<feature type="transmembrane region" description="Helical" evidence="6">
    <location>
        <begin position="40"/>
        <end position="60"/>
    </location>
</feature>
<dbReference type="KEGG" id="mrc:R6Y96_08555"/>
<dbReference type="EMBL" id="CP137642">
    <property type="protein sequence ID" value="WOX57341.1"/>
    <property type="molecule type" value="Genomic_DNA"/>
</dbReference>
<feature type="transmembrane region" description="Helical" evidence="6">
    <location>
        <begin position="233"/>
        <end position="258"/>
    </location>
</feature>
<sequence length="346" mass="38820">MNGSQVKWLLVSIGFSVLVLGVVLYFTVDETTVDYIRRINPFYLLAAVVLHLLSLVFWSLRIQKMSESLGFRVRFTHCMNLVLANMLVAAVTPSQAGGEPVRIHELYRAGVPVGDATAVVIMERVLDGIVLGALGVFSVLFLGNYWRGLTSGVSGMGVLICVAWIAITLFVFFFAYSVKNPEWLKRTLKRGSRWVDRRWRLERLEHLLEAIDREVDNFNNALARFVGHGKSGLFWGVVFSVLFWLSEFVIASFLLMGLGQPPHLIESFVVQIIVAIIMMLPLTPGSSGVAELSATSFYSLFVPSSIVGVFVLLWRLILYYLNIILGLLPGFVIVRREVIARARKHR</sequence>
<evidence type="ECO:0000313" key="7">
    <source>
        <dbReference type="EMBL" id="WOX57341.1"/>
    </source>
</evidence>
<proteinExistence type="predicted"/>
<evidence type="ECO:0000256" key="6">
    <source>
        <dbReference type="SAM" id="Phobius"/>
    </source>
</evidence>
<keyword evidence="2" id="KW-1003">Cell membrane</keyword>
<evidence type="ECO:0000256" key="4">
    <source>
        <dbReference type="ARBA" id="ARBA00022989"/>
    </source>
</evidence>
<dbReference type="Proteomes" id="UP001305652">
    <property type="component" value="Chromosome"/>
</dbReference>
<dbReference type="InterPro" id="IPR022791">
    <property type="entry name" value="L-PG_synthase/AglD"/>
</dbReference>
<reference evidence="7 8" key="1">
    <citation type="submission" date="2023-10" db="EMBL/GenBank/DDBJ databases">
        <title>The complete genome sequence of Methanoculleus receptaculi DSM 18860.</title>
        <authorList>
            <person name="Lai S.-J."/>
            <person name="You Y.-T."/>
            <person name="Chen S.-C."/>
        </authorList>
    </citation>
    <scope>NUCLEOTIDE SEQUENCE [LARGE SCALE GENOMIC DNA]</scope>
    <source>
        <strain evidence="7 8">DSM 18860</strain>
    </source>
</reference>
<gene>
    <name evidence="7" type="ORF">R6Y96_08555</name>
</gene>
<feature type="transmembrane region" description="Helical" evidence="6">
    <location>
        <begin position="317"/>
        <end position="334"/>
    </location>
</feature>
<dbReference type="AlphaFoldDB" id="A0AAX4FTS7"/>
<comment type="subcellular location">
    <subcellularLocation>
        <location evidence="1">Cell membrane</location>
        <topology evidence="1">Multi-pass membrane protein</topology>
    </subcellularLocation>
</comment>
<keyword evidence="3 6" id="KW-0812">Transmembrane</keyword>
<dbReference type="NCBIfam" id="TIGR00374">
    <property type="entry name" value="flippase-like domain"/>
    <property type="match status" value="1"/>
</dbReference>
<feature type="transmembrane region" description="Helical" evidence="6">
    <location>
        <begin position="7"/>
        <end position="28"/>
    </location>
</feature>
<keyword evidence="8" id="KW-1185">Reference proteome</keyword>
<evidence type="ECO:0000256" key="3">
    <source>
        <dbReference type="ARBA" id="ARBA00022692"/>
    </source>
</evidence>
<dbReference type="PANTHER" id="PTHR37693:SF1">
    <property type="entry name" value="INTEGRAL MEMBRANE PROTEIN"/>
    <property type="match status" value="1"/>
</dbReference>
<name>A0AAX4FTS7_9EURY</name>
<dbReference type="PANTHER" id="PTHR37693">
    <property type="entry name" value="PHOSPHATIDYLGLYCEROL LYSYLTRANSFERASE"/>
    <property type="match status" value="1"/>
</dbReference>
<organism evidence="7 8">
    <name type="scientific">Methanoculleus receptaculi</name>
    <dbReference type="NCBI Taxonomy" id="394967"/>
    <lineage>
        <taxon>Archaea</taxon>
        <taxon>Methanobacteriati</taxon>
        <taxon>Methanobacteriota</taxon>
        <taxon>Stenosarchaea group</taxon>
        <taxon>Methanomicrobia</taxon>
        <taxon>Methanomicrobiales</taxon>
        <taxon>Methanomicrobiaceae</taxon>
        <taxon>Methanoculleus</taxon>
    </lineage>
</organism>
<evidence type="ECO:0000256" key="1">
    <source>
        <dbReference type="ARBA" id="ARBA00004651"/>
    </source>
</evidence>
<evidence type="ECO:0000313" key="8">
    <source>
        <dbReference type="Proteomes" id="UP001305652"/>
    </source>
</evidence>
<keyword evidence="4 6" id="KW-1133">Transmembrane helix</keyword>
<dbReference type="GeneID" id="85733202"/>
<dbReference type="Pfam" id="PF03706">
    <property type="entry name" value="LPG_synthase_TM"/>
    <property type="match status" value="1"/>
</dbReference>
<accession>A0AAX4FTS7</accession>
<dbReference type="RefSeq" id="WP_318620892.1">
    <property type="nucleotide sequence ID" value="NZ_CP137642.1"/>
</dbReference>
<evidence type="ECO:0000256" key="5">
    <source>
        <dbReference type="ARBA" id="ARBA00023136"/>
    </source>
</evidence>